<dbReference type="EMBL" id="MKCS01000004">
    <property type="protein sequence ID" value="OHX10458.1"/>
    <property type="molecule type" value="Genomic_DNA"/>
</dbReference>
<gene>
    <name evidence="2" type="ORF">BI347_22025</name>
</gene>
<protein>
    <submittedName>
        <fullName evidence="2">Uncharacterized protein</fullName>
    </submittedName>
</protein>
<proteinExistence type="predicted"/>
<name>A0A1S1WTF0_9NEIS</name>
<feature type="region of interest" description="Disordered" evidence="1">
    <location>
        <begin position="38"/>
        <end position="61"/>
    </location>
</feature>
<comment type="caution">
    <text evidence="2">The sequence shown here is derived from an EMBL/GenBank/DDBJ whole genome shotgun (WGS) entry which is preliminary data.</text>
</comment>
<feature type="region of interest" description="Disordered" evidence="1">
    <location>
        <begin position="1"/>
        <end position="24"/>
    </location>
</feature>
<dbReference type="AlphaFoldDB" id="A0A1S1WTF0"/>
<dbReference type="STRING" id="1903179.BI347_22025"/>
<dbReference type="Proteomes" id="UP000180088">
    <property type="component" value="Unassembled WGS sequence"/>
</dbReference>
<evidence type="ECO:0000256" key="1">
    <source>
        <dbReference type="SAM" id="MobiDB-lite"/>
    </source>
</evidence>
<evidence type="ECO:0000313" key="3">
    <source>
        <dbReference type="Proteomes" id="UP000180088"/>
    </source>
</evidence>
<organism evidence="2 3">
    <name type="scientific">Chromobacterium sphagni</name>
    <dbReference type="NCBI Taxonomy" id="1903179"/>
    <lineage>
        <taxon>Bacteria</taxon>
        <taxon>Pseudomonadati</taxon>
        <taxon>Pseudomonadota</taxon>
        <taxon>Betaproteobacteria</taxon>
        <taxon>Neisseriales</taxon>
        <taxon>Chromobacteriaceae</taxon>
        <taxon>Chromobacterium</taxon>
    </lineage>
</organism>
<reference evidence="2 3" key="1">
    <citation type="submission" date="2016-09" db="EMBL/GenBank/DDBJ databases">
        <title>Chromobacterium muskegensis sp. nov., an insecticidal bacterium isolated from Sphagnum bogs.</title>
        <authorList>
            <person name="Sparks M.E."/>
            <person name="Blackburn M.B."/>
            <person name="Gundersen-Rindal D.E."/>
            <person name="Mitchell A."/>
            <person name="Farrar R."/>
            <person name="Kuhar D."/>
        </authorList>
    </citation>
    <scope>NUCLEOTIDE SEQUENCE [LARGE SCALE GENOMIC DNA]</scope>
    <source>
        <strain evidence="2 3">37-2</strain>
    </source>
</reference>
<accession>A0A1S1WTF0</accession>
<evidence type="ECO:0000313" key="2">
    <source>
        <dbReference type="EMBL" id="OHX10458.1"/>
    </source>
</evidence>
<feature type="compositionally biased region" description="Basic residues" evidence="1">
    <location>
        <begin position="48"/>
        <end position="61"/>
    </location>
</feature>
<sequence>MPGGFHAVGCGEPDGAGRAQRSQQIERRHLLAARMQFGIGGAGNGKGQVKRARHTYSRYEP</sequence>